<protein>
    <submittedName>
        <fullName evidence="1">Uncharacterized protein</fullName>
    </submittedName>
</protein>
<accession>A0A6J4I254</accession>
<name>A0A6J4I254_9ACTN</name>
<organism evidence="1">
    <name type="scientific">uncultured Acidimicrobiales bacterium</name>
    <dbReference type="NCBI Taxonomy" id="310071"/>
    <lineage>
        <taxon>Bacteria</taxon>
        <taxon>Bacillati</taxon>
        <taxon>Actinomycetota</taxon>
        <taxon>Acidimicrobiia</taxon>
        <taxon>Acidimicrobiales</taxon>
        <taxon>environmental samples</taxon>
    </lineage>
</organism>
<proteinExistence type="predicted"/>
<sequence length="151" mass="16743">MRPLTDQDEWLHPEAVHDEVVIEVDEPGAGLMLRVSLLVTPAGRTVHLVASIDGLRARHDAEAAGPPSTNWDRMRLGPVEWRMVEPLQRWDLSVDDREAGLMAYLTFSGSAAPSSIVDGYEQVGVVSGQLQLAERRVTLTNAPGRRTHTWR</sequence>
<reference evidence="1" key="1">
    <citation type="submission" date="2020-02" db="EMBL/GenBank/DDBJ databases">
        <authorList>
            <person name="Meier V. D."/>
        </authorList>
    </citation>
    <scope>NUCLEOTIDE SEQUENCE</scope>
    <source>
        <strain evidence="1">AVDCRST_MAG76</strain>
    </source>
</reference>
<dbReference type="AlphaFoldDB" id="A0A6J4I254"/>
<gene>
    <name evidence="1" type="ORF">AVDCRST_MAG76-1658</name>
</gene>
<dbReference type="EMBL" id="CADCSZ010000099">
    <property type="protein sequence ID" value="CAA9238985.1"/>
    <property type="molecule type" value="Genomic_DNA"/>
</dbReference>
<evidence type="ECO:0000313" key="1">
    <source>
        <dbReference type="EMBL" id="CAA9238985.1"/>
    </source>
</evidence>